<dbReference type="PANTHER" id="PTHR11639">
    <property type="entry name" value="S100 CALCIUM-BINDING PROTEIN"/>
    <property type="match status" value="1"/>
</dbReference>
<evidence type="ECO:0000259" key="1">
    <source>
        <dbReference type="SMART" id="SM01394"/>
    </source>
</evidence>
<keyword evidence="3" id="KW-1185">Reference proteome</keyword>
<dbReference type="GO" id="GO:0048306">
    <property type="term" value="F:calcium-dependent protein binding"/>
    <property type="evidence" value="ECO:0007669"/>
    <property type="project" value="TreeGrafter"/>
</dbReference>
<dbReference type="GO" id="GO:0044548">
    <property type="term" value="F:S100 protein binding"/>
    <property type="evidence" value="ECO:0007669"/>
    <property type="project" value="TreeGrafter"/>
</dbReference>
<dbReference type="GO" id="GO:0005737">
    <property type="term" value="C:cytoplasm"/>
    <property type="evidence" value="ECO:0007669"/>
    <property type="project" value="TreeGrafter"/>
</dbReference>
<dbReference type="Ensembl" id="ENSLCNT00005001740.1">
    <property type="protein sequence ID" value="ENSLCNP00005001527.1"/>
    <property type="gene ID" value="ENSLCNG00005001098.1"/>
</dbReference>
<feature type="domain" description="S100/CaBP-9k-type calcium binding subdomain" evidence="1">
    <location>
        <begin position="8"/>
        <end position="49"/>
    </location>
</feature>
<dbReference type="GO" id="GO:0005509">
    <property type="term" value="F:calcium ion binding"/>
    <property type="evidence" value="ECO:0007669"/>
    <property type="project" value="TreeGrafter"/>
</dbReference>
<accession>A0A667G4C1</accession>
<reference evidence="2" key="1">
    <citation type="submission" date="2025-08" db="UniProtKB">
        <authorList>
            <consortium name="Ensembl"/>
        </authorList>
    </citation>
    <scope>IDENTIFICATION</scope>
</reference>
<dbReference type="InterPro" id="IPR013787">
    <property type="entry name" value="S100_Ca-bd_sub"/>
</dbReference>
<reference evidence="2" key="2">
    <citation type="submission" date="2025-09" db="UniProtKB">
        <authorList>
            <consortium name="Ensembl"/>
        </authorList>
    </citation>
    <scope>IDENTIFICATION</scope>
</reference>
<dbReference type="Proteomes" id="UP000472241">
    <property type="component" value="Unplaced"/>
</dbReference>
<evidence type="ECO:0000313" key="3">
    <source>
        <dbReference type="Proteomes" id="UP000472241"/>
    </source>
</evidence>
<dbReference type="SMART" id="SM01394">
    <property type="entry name" value="S_100"/>
    <property type="match status" value="1"/>
</dbReference>
<proteinExistence type="predicted"/>
<dbReference type="SUPFAM" id="SSF47473">
    <property type="entry name" value="EF-hand"/>
    <property type="match status" value="1"/>
</dbReference>
<name>A0A667G4C1_LYNCA</name>
<dbReference type="InterPro" id="IPR011992">
    <property type="entry name" value="EF-hand-dom_pair"/>
</dbReference>
<evidence type="ECO:0000313" key="2">
    <source>
        <dbReference type="Ensembl" id="ENSLCNP00005001527.1"/>
    </source>
</evidence>
<protein>
    <recommendedName>
        <fullName evidence="1">S100/CaBP-9k-type calcium binding subdomain domain-containing protein</fullName>
    </recommendedName>
</protein>
<sequence>MMSSLTGTEWCIESLVFQKYAGKELINNCTLSKTESLSFLNTELAAFTKYSEDPGVLDLTMKKLDLNSDGQLNLRECVNLIGSLAVACHDSFARSTHF</sequence>
<dbReference type="AlphaFoldDB" id="A0A667G4C1"/>
<dbReference type="Pfam" id="PF01023">
    <property type="entry name" value="S_100"/>
    <property type="match status" value="1"/>
</dbReference>
<dbReference type="Gene3D" id="1.10.238.10">
    <property type="entry name" value="EF-hand"/>
    <property type="match status" value="1"/>
</dbReference>
<dbReference type="GO" id="GO:0005615">
    <property type="term" value="C:extracellular space"/>
    <property type="evidence" value="ECO:0007669"/>
    <property type="project" value="TreeGrafter"/>
</dbReference>
<organism evidence="2 3">
    <name type="scientific">Lynx canadensis</name>
    <name type="common">Canada lynx</name>
    <name type="synonym">Felis canadensis</name>
    <dbReference type="NCBI Taxonomy" id="61383"/>
    <lineage>
        <taxon>Eukaryota</taxon>
        <taxon>Metazoa</taxon>
        <taxon>Chordata</taxon>
        <taxon>Craniata</taxon>
        <taxon>Vertebrata</taxon>
        <taxon>Euteleostomi</taxon>
        <taxon>Mammalia</taxon>
        <taxon>Eutheria</taxon>
        <taxon>Laurasiatheria</taxon>
        <taxon>Carnivora</taxon>
        <taxon>Feliformia</taxon>
        <taxon>Felidae</taxon>
        <taxon>Felinae</taxon>
        <taxon>Lynx</taxon>
    </lineage>
</organism>
<dbReference type="PANTHER" id="PTHR11639:SF60">
    <property type="entry name" value="PROTEIN S100-A11"/>
    <property type="match status" value="1"/>
</dbReference>